<accession>A0A2T0QFC5</accession>
<feature type="region of interest" description="Disordered" evidence="1">
    <location>
        <begin position="38"/>
        <end position="59"/>
    </location>
</feature>
<evidence type="ECO:0000313" key="2">
    <source>
        <dbReference type="EMBL" id="PRY02551.1"/>
    </source>
</evidence>
<evidence type="ECO:0000313" key="3">
    <source>
        <dbReference type="Proteomes" id="UP000237846"/>
    </source>
</evidence>
<dbReference type="AlphaFoldDB" id="A0A2T0QFC5"/>
<protein>
    <submittedName>
        <fullName evidence="2">Uncharacterized protein</fullName>
    </submittedName>
</protein>
<sequence length="59" mass="6501">MRYRILDKGAFALVGLRRRIPNIAQGPNPDMAAFTEAVDDPPGSGWRSSATRSRAARCR</sequence>
<proteinExistence type="predicted"/>
<gene>
    <name evidence="2" type="ORF">CLV72_1011153</name>
</gene>
<dbReference type="Proteomes" id="UP000237846">
    <property type="component" value="Unassembled WGS sequence"/>
</dbReference>
<reference evidence="2 3" key="1">
    <citation type="submission" date="2018-03" db="EMBL/GenBank/DDBJ databases">
        <title>Genomic Encyclopedia of Archaeal and Bacterial Type Strains, Phase II (KMG-II): from individual species to whole genera.</title>
        <authorList>
            <person name="Goeker M."/>
        </authorList>
    </citation>
    <scope>NUCLEOTIDE SEQUENCE [LARGE SCALE GENOMIC DNA]</scope>
    <source>
        <strain evidence="2 3">DSM 45601</strain>
    </source>
</reference>
<keyword evidence="3" id="KW-1185">Reference proteome</keyword>
<evidence type="ECO:0000256" key="1">
    <source>
        <dbReference type="SAM" id="MobiDB-lite"/>
    </source>
</evidence>
<comment type="caution">
    <text evidence="2">The sequence shown here is derived from an EMBL/GenBank/DDBJ whole genome shotgun (WGS) entry which is preliminary data.</text>
</comment>
<organism evidence="2 3">
    <name type="scientific">Allonocardiopsis opalescens</name>
    <dbReference type="NCBI Taxonomy" id="1144618"/>
    <lineage>
        <taxon>Bacteria</taxon>
        <taxon>Bacillati</taxon>
        <taxon>Actinomycetota</taxon>
        <taxon>Actinomycetes</taxon>
        <taxon>Streptosporangiales</taxon>
        <taxon>Allonocardiopsis</taxon>
    </lineage>
</organism>
<name>A0A2T0QFC5_9ACTN</name>
<dbReference type="EMBL" id="PVZC01000001">
    <property type="protein sequence ID" value="PRY02551.1"/>
    <property type="molecule type" value="Genomic_DNA"/>
</dbReference>